<dbReference type="Pfam" id="PF22022">
    <property type="entry name" value="Phage_int_M"/>
    <property type="match status" value="1"/>
</dbReference>
<reference evidence="6 7" key="1">
    <citation type="journal article" date="2013" name="Genome Announc.">
        <title>Genome Sequence of the Pigment-Producing Bacterium Pseudogulbenkiania ferrooxidans, Isolated from Loktak Lake.</title>
        <authorList>
            <person name="Puranik S."/>
            <person name="Talkal R."/>
            <person name="Qureshi A."/>
            <person name="Khardenavis A."/>
            <person name="Kapley A."/>
            <person name="Purohit H.J."/>
        </authorList>
    </citation>
    <scope>NUCLEOTIDE SEQUENCE [LARGE SCALE GENOMIC DNA]</scope>
    <source>
        <strain evidence="6 7">EGD-HP2</strain>
    </source>
</reference>
<sequence>MDQALEANLLISSLHSPARLVDRLTGAANRTCYDWYLRYLDILEKRKVKPGSLISAKDQLRAAMRTWGDRTLESITVLDVADLLKTWTEAGKERMASMVRSRLVDYFREAIAAGWIHHNPAEATKVHGVRTKRQRLTKEMFLAILAQAEQDKQRTWAASAFKLALISGQRREDVASMAPEDVRDSHLHVIQEKTGMMLRLPLTLKIDLLPQTLGEVIEECLAGNIPNPQTFIHARKIALRTQPGQTLRPALITRAFADARDRAGFGNDANPATFHEIRSLSSRLYEATHGKGFAQRLLGHKSANTTDLYLDARGAEWVTIHHKEQ</sequence>
<comment type="similarity">
    <text evidence="1">Belongs to the 'phage' integrase family.</text>
</comment>
<dbReference type="InterPro" id="IPR010998">
    <property type="entry name" value="Integrase_recombinase_N"/>
</dbReference>
<dbReference type="Gene3D" id="1.10.443.10">
    <property type="entry name" value="Intergrase catalytic core"/>
    <property type="match status" value="1"/>
</dbReference>
<evidence type="ECO:0000256" key="2">
    <source>
        <dbReference type="ARBA" id="ARBA00022908"/>
    </source>
</evidence>
<evidence type="ECO:0000313" key="7">
    <source>
        <dbReference type="Proteomes" id="UP000016426"/>
    </source>
</evidence>
<dbReference type="SUPFAM" id="SSF56349">
    <property type="entry name" value="DNA breaking-rejoining enzymes"/>
    <property type="match status" value="1"/>
</dbReference>
<evidence type="ECO:0000256" key="3">
    <source>
        <dbReference type="ARBA" id="ARBA00023125"/>
    </source>
</evidence>
<proteinExistence type="inferred from homology"/>
<dbReference type="PANTHER" id="PTHR30629:SF2">
    <property type="entry name" value="PROPHAGE INTEGRASE INTS-RELATED"/>
    <property type="match status" value="1"/>
</dbReference>
<accession>A0ABN0N7F2</accession>
<dbReference type="InterPro" id="IPR050808">
    <property type="entry name" value="Phage_Integrase"/>
</dbReference>
<comment type="caution">
    <text evidence="6">The sequence shown here is derived from an EMBL/GenBank/DDBJ whole genome shotgun (WGS) entry which is preliminary data.</text>
</comment>
<organism evidence="6 7">
    <name type="scientific">Pseudogulbenkiania ferrooxidans EGD-HP2</name>
    <dbReference type="NCBI Taxonomy" id="1388764"/>
    <lineage>
        <taxon>Bacteria</taxon>
        <taxon>Pseudomonadati</taxon>
        <taxon>Pseudomonadota</taxon>
        <taxon>Betaproteobacteria</taxon>
        <taxon>Neisseriales</taxon>
        <taxon>Chromobacteriaceae</taxon>
        <taxon>Pseudogulbenkiania</taxon>
    </lineage>
</organism>
<dbReference type="EMBL" id="AVPH01000212">
    <property type="protein sequence ID" value="ERE07193.1"/>
    <property type="molecule type" value="Genomic_DNA"/>
</dbReference>
<keyword evidence="7" id="KW-1185">Reference proteome</keyword>
<dbReference type="Pfam" id="PF00589">
    <property type="entry name" value="Phage_integrase"/>
    <property type="match status" value="1"/>
</dbReference>
<dbReference type="InterPro" id="IPR011010">
    <property type="entry name" value="DNA_brk_join_enz"/>
</dbReference>
<dbReference type="PROSITE" id="PS51898">
    <property type="entry name" value="TYR_RECOMBINASE"/>
    <property type="match status" value="1"/>
</dbReference>
<dbReference type="Gene3D" id="1.10.150.130">
    <property type="match status" value="1"/>
</dbReference>
<dbReference type="Proteomes" id="UP000016426">
    <property type="component" value="Unassembled WGS sequence"/>
</dbReference>
<dbReference type="PANTHER" id="PTHR30629">
    <property type="entry name" value="PROPHAGE INTEGRASE"/>
    <property type="match status" value="1"/>
</dbReference>
<feature type="domain" description="Tyr recombinase" evidence="5">
    <location>
        <begin position="131"/>
        <end position="322"/>
    </location>
</feature>
<dbReference type="InterPro" id="IPR013762">
    <property type="entry name" value="Integrase-like_cat_sf"/>
</dbReference>
<evidence type="ECO:0000313" key="6">
    <source>
        <dbReference type="EMBL" id="ERE07193.1"/>
    </source>
</evidence>
<keyword evidence="4" id="KW-0233">DNA recombination</keyword>
<dbReference type="InterPro" id="IPR053876">
    <property type="entry name" value="Phage_int_M"/>
</dbReference>
<gene>
    <name evidence="6" type="ORF">O166_06415</name>
</gene>
<evidence type="ECO:0000256" key="4">
    <source>
        <dbReference type="ARBA" id="ARBA00023172"/>
    </source>
</evidence>
<name>A0ABN0N7F2_9NEIS</name>
<protein>
    <recommendedName>
        <fullName evidence="5">Tyr recombinase domain-containing protein</fullName>
    </recommendedName>
</protein>
<keyword evidence="3" id="KW-0238">DNA-binding</keyword>
<evidence type="ECO:0000256" key="1">
    <source>
        <dbReference type="ARBA" id="ARBA00008857"/>
    </source>
</evidence>
<keyword evidence="2" id="KW-0229">DNA integration</keyword>
<dbReference type="InterPro" id="IPR002104">
    <property type="entry name" value="Integrase_catalytic"/>
</dbReference>
<evidence type="ECO:0000259" key="5">
    <source>
        <dbReference type="PROSITE" id="PS51898"/>
    </source>
</evidence>